<feature type="transmembrane region" description="Helical" evidence="10">
    <location>
        <begin position="154"/>
        <end position="172"/>
    </location>
</feature>
<dbReference type="PANTHER" id="PTHR24421:SF10">
    <property type="entry name" value="NITRATE_NITRITE SENSOR PROTEIN NARQ"/>
    <property type="match status" value="1"/>
</dbReference>
<reference evidence="12 13" key="1">
    <citation type="submission" date="2020-12" db="EMBL/GenBank/DDBJ databases">
        <title>Identification and biosynthesis of polyene macrolides produced by Streptomyces alfalfae Men-myco-93-63.</title>
        <authorList>
            <person name="Liu D."/>
            <person name="Li Y."/>
            <person name="Liu L."/>
            <person name="Han X."/>
            <person name="Shen F."/>
        </authorList>
    </citation>
    <scope>NUCLEOTIDE SEQUENCE [LARGE SCALE GENOMIC DNA]</scope>
    <source>
        <strain evidence="12 13">Men-myco-93-63</strain>
    </source>
</reference>
<dbReference type="Pfam" id="PF02518">
    <property type="entry name" value="HATPase_c"/>
    <property type="match status" value="1"/>
</dbReference>
<keyword evidence="10" id="KW-0812">Transmembrane</keyword>
<keyword evidence="7" id="KW-0067">ATP-binding</keyword>
<dbReference type="Gene3D" id="3.30.565.10">
    <property type="entry name" value="Histidine kinase-like ATPase, C-terminal domain"/>
    <property type="match status" value="1"/>
</dbReference>
<name>A0A7T4PKV7_9ACTN</name>
<dbReference type="Gene3D" id="1.20.5.1930">
    <property type="match status" value="1"/>
</dbReference>
<feature type="transmembrane region" description="Helical" evidence="10">
    <location>
        <begin position="12"/>
        <end position="31"/>
    </location>
</feature>
<evidence type="ECO:0000256" key="5">
    <source>
        <dbReference type="ARBA" id="ARBA00022741"/>
    </source>
</evidence>
<evidence type="ECO:0000256" key="8">
    <source>
        <dbReference type="ARBA" id="ARBA00023012"/>
    </source>
</evidence>
<keyword evidence="10" id="KW-0472">Membrane</keyword>
<keyword evidence="6 12" id="KW-0418">Kinase</keyword>
<evidence type="ECO:0000259" key="11">
    <source>
        <dbReference type="PROSITE" id="PS50109"/>
    </source>
</evidence>
<dbReference type="Proteomes" id="UP000596130">
    <property type="component" value="Chromosome"/>
</dbReference>
<comment type="catalytic activity">
    <reaction evidence="1">
        <text>ATP + protein L-histidine = ADP + protein N-phospho-L-histidine.</text>
        <dbReference type="EC" id="2.7.13.3"/>
    </reaction>
</comment>
<feature type="transmembrane region" description="Helical" evidence="10">
    <location>
        <begin position="51"/>
        <end position="70"/>
    </location>
</feature>
<dbReference type="CDD" id="cd16917">
    <property type="entry name" value="HATPase_UhpB-NarQ-NarX-like"/>
    <property type="match status" value="1"/>
</dbReference>
<keyword evidence="3" id="KW-0597">Phosphoprotein</keyword>
<keyword evidence="10" id="KW-1133">Transmembrane helix</keyword>
<dbReference type="InterPro" id="IPR011712">
    <property type="entry name" value="Sig_transdc_His_kin_sub3_dim/P"/>
</dbReference>
<dbReference type="InterPro" id="IPR050482">
    <property type="entry name" value="Sensor_HK_TwoCompSys"/>
</dbReference>
<dbReference type="InterPro" id="IPR003594">
    <property type="entry name" value="HATPase_dom"/>
</dbReference>
<feature type="domain" description="Histidine kinase" evidence="11">
    <location>
        <begin position="330"/>
        <end position="415"/>
    </location>
</feature>
<dbReference type="AlphaFoldDB" id="A0A7T4PKV7"/>
<evidence type="ECO:0000313" key="12">
    <source>
        <dbReference type="EMBL" id="QQC92176.1"/>
    </source>
</evidence>
<evidence type="ECO:0000256" key="9">
    <source>
        <dbReference type="SAM" id="MobiDB-lite"/>
    </source>
</evidence>
<dbReference type="PROSITE" id="PS50109">
    <property type="entry name" value="HIS_KIN"/>
    <property type="match status" value="1"/>
</dbReference>
<feature type="compositionally biased region" description="Gly residues" evidence="9">
    <location>
        <begin position="269"/>
        <end position="279"/>
    </location>
</feature>
<feature type="transmembrane region" description="Helical" evidence="10">
    <location>
        <begin position="122"/>
        <end position="142"/>
    </location>
</feature>
<proteinExistence type="predicted"/>
<keyword evidence="8" id="KW-0902">Two-component regulatory system</keyword>
<feature type="region of interest" description="Disordered" evidence="9">
    <location>
        <begin position="263"/>
        <end position="284"/>
    </location>
</feature>
<feature type="transmembrane region" description="Helical" evidence="10">
    <location>
        <begin position="75"/>
        <end position="93"/>
    </location>
</feature>
<evidence type="ECO:0000256" key="3">
    <source>
        <dbReference type="ARBA" id="ARBA00022553"/>
    </source>
</evidence>
<evidence type="ECO:0000256" key="6">
    <source>
        <dbReference type="ARBA" id="ARBA00022777"/>
    </source>
</evidence>
<organism evidence="12 13">
    <name type="scientific">Streptomyces alfalfae</name>
    <dbReference type="NCBI Taxonomy" id="1642299"/>
    <lineage>
        <taxon>Bacteria</taxon>
        <taxon>Bacillati</taxon>
        <taxon>Actinomycetota</taxon>
        <taxon>Actinomycetes</taxon>
        <taxon>Kitasatosporales</taxon>
        <taxon>Streptomycetaceae</taxon>
        <taxon>Streptomyces</taxon>
    </lineage>
</organism>
<dbReference type="GO" id="GO:0016020">
    <property type="term" value="C:membrane"/>
    <property type="evidence" value="ECO:0007669"/>
    <property type="project" value="InterPro"/>
</dbReference>
<dbReference type="Pfam" id="PF07730">
    <property type="entry name" value="HisKA_3"/>
    <property type="match status" value="1"/>
</dbReference>
<dbReference type="InterPro" id="IPR036890">
    <property type="entry name" value="HATPase_C_sf"/>
</dbReference>
<dbReference type="GO" id="GO:0046983">
    <property type="term" value="F:protein dimerization activity"/>
    <property type="evidence" value="ECO:0007669"/>
    <property type="project" value="InterPro"/>
</dbReference>
<protein>
    <recommendedName>
        <fullName evidence="2">histidine kinase</fullName>
        <ecNumber evidence="2">2.7.13.3</ecNumber>
    </recommendedName>
</protein>
<dbReference type="EMBL" id="CP065959">
    <property type="protein sequence ID" value="QQC92176.1"/>
    <property type="molecule type" value="Genomic_DNA"/>
</dbReference>
<evidence type="ECO:0000256" key="4">
    <source>
        <dbReference type="ARBA" id="ARBA00022679"/>
    </source>
</evidence>
<dbReference type="InterPro" id="IPR005467">
    <property type="entry name" value="His_kinase_dom"/>
</dbReference>
<dbReference type="EC" id="2.7.13.3" evidence="2"/>
<gene>
    <name evidence="12" type="ORF">I8755_30085</name>
</gene>
<dbReference type="PANTHER" id="PTHR24421">
    <property type="entry name" value="NITRATE/NITRITE SENSOR PROTEIN NARX-RELATED"/>
    <property type="match status" value="1"/>
</dbReference>
<dbReference type="SUPFAM" id="SSF55874">
    <property type="entry name" value="ATPase domain of HSP90 chaperone/DNA topoisomerase II/histidine kinase"/>
    <property type="match status" value="1"/>
</dbReference>
<feature type="transmembrane region" description="Helical" evidence="10">
    <location>
        <begin position="99"/>
        <end position="115"/>
    </location>
</feature>
<keyword evidence="4" id="KW-0808">Transferase</keyword>
<evidence type="ECO:0000256" key="2">
    <source>
        <dbReference type="ARBA" id="ARBA00012438"/>
    </source>
</evidence>
<evidence type="ECO:0000313" key="13">
    <source>
        <dbReference type="Proteomes" id="UP000596130"/>
    </source>
</evidence>
<keyword evidence="5" id="KW-0547">Nucleotide-binding</keyword>
<dbReference type="RefSeq" id="WP_198504016.1">
    <property type="nucleotide sequence ID" value="NZ_CP065959.1"/>
</dbReference>
<dbReference type="GO" id="GO:0005524">
    <property type="term" value="F:ATP binding"/>
    <property type="evidence" value="ECO:0007669"/>
    <property type="project" value="UniProtKB-KW"/>
</dbReference>
<sequence length="420" mass="43509">MSASPPVPLVRSAAPGAWAAASWCLGMAVAARAHLGLPLMPTSAFPGPTPWDWLVIAAALGGALCAGRLLRGRPLTALTLLIACSYAATPAVGEVAITFLQYAAVDIALGFVVATRGARARAAACVLALCALPGFAVLRQVLGLPFRLPHSTESSWSGWQAYCLLAAVAWLIGDSVRRTRVYTERLGAQATAQAVTAERLRIAREMHDTVAHSIGIIALQAGAAARVAQTQPARAREAMVAVETAGRETLAGLRRLLGALRESDADGTAPGGSGDGPGAGREAVPLEPAAGLADVDRLAATTTAAGVRVDVRWRGERRALPPDIDLSAFRIVQEAVTNVVRHADTGSCAVTVEYRDEEVVIGVEDEGRGSAAPPRGAGYGLVGMRERVALLHGELRAAPRPEGGFRVTARLPLPAPAGAR</sequence>
<evidence type="ECO:0000256" key="7">
    <source>
        <dbReference type="ARBA" id="ARBA00022840"/>
    </source>
</evidence>
<dbReference type="SMART" id="SM00387">
    <property type="entry name" value="HATPase_c"/>
    <property type="match status" value="1"/>
</dbReference>
<dbReference type="GO" id="GO:0000155">
    <property type="term" value="F:phosphorelay sensor kinase activity"/>
    <property type="evidence" value="ECO:0007669"/>
    <property type="project" value="InterPro"/>
</dbReference>
<evidence type="ECO:0000256" key="10">
    <source>
        <dbReference type="SAM" id="Phobius"/>
    </source>
</evidence>
<evidence type="ECO:0000256" key="1">
    <source>
        <dbReference type="ARBA" id="ARBA00000085"/>
    </source>
</evidence>
<accession>A0A7T4PKV7</accession>